<dbReference type="AlphaFoldDB" id="K0KGI7"/>
<dbReference type="STRING" id="1206466.K0KGI7"/>
<proteinExistence type="predicted"/>
<evidence type="ECO:0000256" key="1">
    <source>
        <dbReference type="PROSITE-ProRule" id="PRU00176"/>
    </source>
</evidence>
<dbReference type="InterPro" id="IPR000504">
    <property type="entry name" value="RRM_dom"/>
</dbReference>
<dbReference type="SUPFAM" id="SSF54928">
    <property type="entry name" value="RNA-binding domain, RBD"/>
    <property type="match status" value="1"/>
</dbReference>
<dbReference type="GO" id="GO:0005634">
    <property type="term" value="C:nucleus"/>
    <property type="evidence" value="ECO:0007669"/>
    <property type="project" value="InterPro"/>
</dbReference>
<keyword evidence="1" id="KW-0694">RNA-binding</keyword>
<evidence type="ECO:0000313" key="5">
    <source>
        <dbReference type="Proteomes" id="UP000009328"/>
    </source>
</evidence>
<dbReference type="GO" id="GO:0006396">
    <property type="term" value="P:RNA processing"/>
    <property type="evidence" value="ECO:0007669"/>
    <property type="project" value="InterPro"/>
</dbReference>
<dbReference type="PANTHER" id="PTHR45894">
    <property type="entry name" value="RNA-BINDING PROTEIN 8A"/>
    <property type="match status" value="1"/>
</dbReference>
<dbReference type="InParanoid" id="K0KGI7"/>
<feature type="domain" description="RRM" evidence="3">
    <location>
        <begin position="34"/>
        <end position="112"/>
    </location>
</feature>
<feature type="region of interest" description="Disordered" evidence="2">
    <location>
        <begin position="1"/>
        <end position="23"/>
    </location>
</feature>
<dbReference type="eggNOG" id="KOG0130">
    <property type="taxonomic scope" value="Eukaryota"/>
</dbReference>
<reference evidence="4 5" key="1">
    <citation type="journal article" date="2012" name="Eukaryot. Cell">
        <title>Draft genome sequence of Wickerhamomyces ciferrii NRRL Y-1031 F-60-10.</title>
        <authorList>
            <person name="Schneider J."/>
            <person name="Andrea H."/>
            <person name="Blom J."/>
            <person name="Jaenicke S."/>
            <person name="Ruckert C."/>
            <person name="Schorsch C."/>
            <person name="Szczepanowski R."/>
            <person name="Farwick M."/>
            <person name="Goesmann A."/>
            <person name="Puhler A."/>
            <person name="Schaffer S."/>
            <person name="Tauch A."/>
            <person name="Kohler T."/>
            <person name="Brinkrolf K."/>
        </authorList>
    </citation>
    <scope>NUCLEOTIDE SEQUENCE [LARGE SCALE GENOMIC DNA]</scope>
    <source>
        <strain evidence="5">ATCC 14091 / BCRC 22168 / CBS 111 / JCM 3599 / NBRC 0793 / NRRL Y-1031 F-60-10</strain>
    </source>
</reference>
<protein>
    <recommendedName>
        <fullName evidence="3">RRM domain-containing protein</fullName>
    </recommendedName>
</protein>
<accession>K0KGI7</accession>
<name>K0KGI7_WICCF</name>
<dbReference type="GO" id="GO:0003723">
    <property type="term" value="F:RNA binding"/>
    <property type="evidence" value="ECO:0007669"/>
    <property type="project" value="UniProtKB-UniRule"/>
</dbReference>
<dbReference type="InterPro" id="IPR035979">
    <property type="entry name" value="RBD_domain_sf"/>
</dbReference>
<gene>
    <name evidence="4" type="ORF">BN7_824</name>
</gene>
<dbReference type="Proteomes" id="UP000009328">
    <property type="component" value="Unassembled WGS sequence"/>
</dbReference>
<dbReference type="PROSITE" id="PS50102">
    <property type="entry name" value="RRM"/>
    <property type="match status" value="1"/>
</dbReference>
<dbReference type="HOGENOM" id="CLU_012062_18_0_1"/>
<dbReference type="Gene3D" id="3.30.70.330">
    <property type="match status" value="1"/>
</dbReference>
<evidence type="ECO:0000313" key="4">
    <source>
        <dbReference type="EMBL" id="CCH41287.1"/>
    </source>
</evidence>
<organism evidence="4 5">
    <name type="scientific">Wickerhamomyces ciferrii (strain ATCC 14091 / BCRC 22168 / CBS 111 / JCM 3599 / NBRC 0793 / NRRL Y-1031 F-60-10)</name>
    <name type="common">Yeast</name>
    <name type="synonym">Pichia ciferrii</name>
    <dbReference type="NCBI Taxonomy" id="1206466"/>
    <lineage>
        <taxon>Eukaryota</taxon>
        <taxon>Fungi</taxon>
        <taxon>Dikarya</taxon>
        <taxon>Ascomycota</taxon>
        <taxon>Saccharomycotina</taxon>
        <taxon>Saccharomycetes</taxon>
        <taxon>Phaffomycetales</taxon>
        <taxon>Wickerhamomycetaceae</taxon>
        <taxon>Wickerhamomyces</taxon>
    </lineage>
</organism>
<evidence type="ECO:0000256" key="2">
    <source>
        <dbReference type="SAM" id="MobiDB-lite"/>
    </source>
</evidence>
<evidence type="ECO:0000259" key="3">
    <source>
        <dbReference type="PROSITE" id="PS50102"/>
    </source>
</evidence>
<dbReference type="EMBL" id="CAIF01000015">
    <property type="protein sequence ID" value="CCH41287.1"/>
    <property type="molecule type" value="Genomic_DNA"/>
</dbReference>
<dbReference type="InterPro" id="IPR008111">
    <property type="entry name" value="RNA-bd_8"/>
</dbReference>
<dbReference type="SMART" id="SM00360">
    <property type="entry name" value="RRM"/>
    <property type="match status" value="1"/>
</dbReference>
<sequence>MSDAGEAMDVDQPSTSTIPTTKQGIPIAKSIEGYVIIVQNVHEEATEEDVQEFFEEFGPVKNIHLNLDRQTGYVKGYALIEYTELQNAIRAVQEGDGEELLGHILSIDYAFVHSDLELKRGKRDKDEEKVRDKSPERS</sequence>
<dbReference type="InterPro" id="IPR012677">
    <property type="entry name" value="Nucleotide-bd_a/b_plait_sf"/>
</dbReference>
<dbReference type="GO" id="GO:0005737">
    <property type="term" value="C:cytoplasm"/>
    <property type="evidence" value="ECO:0007669"/>
    <property type="project" value="InterPro"/>
</dbReference>
<comment type="caution">
    <text evidence="4">The sequence shown here is derived from an EMBL/GenBank/DDBJ whole genome shotgun (WGS) entry which is preliminary data.</text>
</comment>
<feature type="compositionally biased region" description="Polar residues" evidence="2">
    <location>
        <begin position="12"/>
        <end position="23"/>
    </location>
</feature>
<keyword evidence="5" id="KW-1185">Reference proteome</keyword>
<dbReference type="Pfam" id="PF00076">
    <property type="entry name" value="RRM_1"/>
    <property type="match status" value="1"/>
</dbReference>